<proteinExistence type="predicted"/>
<feature type="compositionally biased region" description="Polar residues" evidence="5">
    <location>
        <begin position="281"/>
        <end position="291"/>
    </location>
</feature>
<dbReference type="InterPro" id="IPR001138">
    <property type="entry name" value="Zn2Cys6_DnaBD"/>
</dbReference>
<keyword evidence="8" id="KW-1185">Reference proteome</keyword>
<organism evidence="7 8">
    <name type="scientific">Malassezia obtusa</name>
    <dbReference type="NCBI Taxonomy" id="76774"/>
    <lineage>
        <taxon>Eukaryota</taxon>
        <taxon>Fungi</taxon>
        <taxon>Dikarya</taxon>
        <taxon>Basidiomycota</taxon>
        <taxon>Ustilaginomycotina</taxon>
        <taxon>Malasseziomycetes</taxon>
        <taxon>Malasseziales</taxon>
        <taxon>Malasseziaceae</taxon>
        <taxon>Malassezia</taxon>
    </lineage>
</organism>
<evidence type="ECO:0000313" key="8">
    <source>
        <dbReference type="Proteomes" id="UP001214603"/>
    </source>
</evidence>
<evidence type="ECO:0000256" key="3">
    <source>
        <dbReference type="ARBA" id="ARBA00023163"/>
    </source>
</evidence>
<dbReference type="PANTHER" id="PTHR31069">
    <property type="entry name" value="OLEATE-ACTIVATED TRANSCRIPTION FACTOR 1-RELATED"/>
    <property type="match status" value="1"/>
</dbReference>
<evidence type="ECO:0000256" key="2">
    <source>
        <dbReference type="ARBA" id="ARBA00023125"/>
    </source>
</evidence>
<feature type="compositionally biased region" description="Basic and acidic residues" evidence="5">
    <location>
        <begin position="23"/>
        <end position="33"/>
    </location>
</feature>
<name>A0AAF0ITF7_9BASI</name>
<dbReference type="GO" id="GO:0000981">
    <property type="term" value="F:DNA-binding transcription factor activity, RNA polymerase II-specific"/>
    <property type="evidence" value="ECO:0007669"/>
    <property type="project" value="InterPro"/>
</dbReference>
<feature type="region of interest" description="Disordered" evidence="5">
    <location>
        <begin position="1"/>
        <end position="59"/>
    </location>
</feature>
<feature type="region of interest" description="Disordered" evidence="5">
    <location>
        <begin position="251"/>
        <end position="291"/>
    </location>
</feature>
<feature type="domain" description="Zn(2)-C6 fungal-type" evidence="6">
    <location>
        <begin position="69"/>
        <end position="99"/>
    </location>
</feature>
<dbReference type="EMBL" id="CP119936">
    <property type="protein sequence ID" value="WFD03288.1"/>
    <property type="molecule type" value="Genomic_DNA"/>
</dbReference>
<keyword evidence="3" id="KW-0804">Transcription</keyword>
<protein>
    <recommendedName>
        <fullName evidence="6">Zn(2)-C6 fungal-type domain-containing protein</fullName>
    </recommendedName>
</protein>
<evidence type="ECO:0000256" key="1">
    <source>
        <dbReference type="ARBA" id="ARBA00023015"/>
    </source>
</evidence>
<evidence type="ECO:0000256" key="4">
    <source>
        <dbReference type="ARBA" id="ARBA00023242"/>
    </source>
</evidence>
<dbReference type="InterPro" id="IPR036864">
    <property type="entry name" value="Zn2-C6_fun-type_DNA-bd_sf"/>
</dbReference>
<gene>
    <name evidence="7" type="ORF">MOBT1_001977</name>
</gene>
<dbReference type="GO" id="GO:0003677">
    <property type="term" value="F:DNA binding"/>
    <property type="evidence" value="ECO:0007669"/>
    <property type="project" value="UniProtKB-KW"/>
</dbReference>
<dbReference type="Pfam" id="PF00172">
    <property type="entry name" value="Zn_clus"/>
    <property type="match status" value="1"/>
</dbReference>
<dbReference type="AlphaFoldDB" id="A0AAF0ITF7"/>
<dbReference type="PANTHER" id="PTHR31069:SF32">
    <property type="entry name" value="ARGININE METABOLISM REGULATION PROTEIN II"/>
    <property type="match status" value="1"/>
</dbReference>
<reference evidence="7" key="1">
    <citation type="submission" date="2023-03" db="EMBL/GenBank/DDBJ databases">
        <title>Mating type loci evolution in Malassezia.</title>
        <authorList>
            <person name="Coelho M.A."/>
        </authorList>
    </citation>
    <scope>NUCLEOTIDE SEQUENCE</scope>
    <source>
        <strain evidence="7">CBS 7876</strain>
    </source>
</reference>
<dbReference type="Proteomes" id="UP001214603">
    <property type="component" value="Chromosome 3"/>
</dbReference>
<evidence type="ECO:0000259" key="6">
    <source>
        <dbReference type="PROSITE" id="PS50048"/>
    </source>
</evidence>
<dbReference type="Gene3D" id="4.10.240.10">
    <property type="entry name" value="Zn(2)-C6 fungal-type DNA-binding domain"/>
    <property type="match status" value="1"/>
</dbReference>
<dbReference type="PROSITE" id="PS00463">
    <property type="entry name" value="ZN2_CY6_FUNGAL_1"/>
    <property type="match status" value="1"/>
</dbReference>
<feature type="region of interest" description="Disordered" evidence="5">
    <location>
        <begin position="390"/>
        <end position="436"/>
    </location>
</feature>
<feature type="compositionally biased region" description="Low complexity" evidence="5">
    <location>
        <begin position="251"/>
        <end position="269"/>
    </location>
</feature>
<keyword evidence="1" id="KW-0805">Transcription regulation</keyword>
<dbReference type="PROSITE" id="PS50048">
    <property type="entry name" value="ZN2_CY6_FUNGAL_2"/>
    <property type="match status" value="1"/>
</dbReference>
<dbReference type="SUPFAM" id="SSF57701">
    <property type="entry name" value="Zn2/Cys6 DNA-binding domain"/>
    <property type="match status" value="1"/>
</dbReference>
<evidence type="ECO:0000313" key="7">
    <source>
        <dbReference type="EMBL" id="WFD03288.1"/>
    </source>
</evidence>
<dbReference type="SMART" id="SM00066">
    <property type="entry name" value="GAL4"/>
    <property type="match status" value="1"/>
</dbReference>
<dbReference type="InterPro" id="IPR050675">
    <property type="entry name" value="OAF3"/>
</dbReference>
<evidence type="ECO:0000256" key="5">
    <source>
        <dbReference type="SAM" id="MobiDB-lite"/>
    </source>
</evidence>
<accession>A0AAF0ITF7</accession>
<dbReference type="GO" id="GO:0008270">
    <property type="term" value="F:zinc ion binding"/>
    <property type="evidence" value="ECO:0007669"/>
    <property type="project" value="InterPro"/>
</dbReference>
<keyword evidence="2" id="KW-0238">DNA-binding</keyword>
<keyword evidence="4" id="KW-0539">Nucleus</keyword>
<sequence>MAAAAVTTANQSGPGHASVHFQNDNDAKPRADDAASAPHQEAPPAKPEARESHNGRSGSNKFRCRVAMACVHCRHRKIRCDGAQPSCYTCTRLQRKCEYERVSEHDNLLSRERKRLSRERKAARLAASAPAHGGGDAAADEKAAAAAAALPQVHLPFAAKAASPNFTIPMSQIGAPAQAAPTDIPTAIMHSAPAPEATISPAWATTQGNPAKDLGAWIVPPPLTSPDPGLAHTMSPQQDSLLSLRSTADPSLLELSTPPTTLSTDSPSLMSVPWAEGAGGSRSSLSPTDTASAGAVSSLADFGQSVSGLSLNSLESEATVVEPHELNTALDTPLKLFSDTQLPPSTMANTPSSVDTNTLSDGGSSVFGAPMSINFSPLSPQLAPAAFEGLEPGMDQRPLSGLDENDPSLGLYSTSLPANDPPLALGGAELEPSSLPALHSWTQLAPSNA</sequence>
<dbReference type="CDD" id="cd00067">
    <property type="entry name" value="GAL4"/>
    <property type="match status" value="1"/>
</dbReference>